<feature type="transmembrane region" description="Helical" evidence="1">
    <location>
        <begin position="106"/>
        <end position="131"/>
    </location>
</feature>
<evidence type="ECO:0000313" key="3">
    <source>
        <dbReference type="Proteomes" id="UP000515450"/>
    </source>
</evidence>
<sequence length="357" mass="41758">MFKQYKPEPNNSTSWNDMKMLKLFVESFFVSLIFNLIGNNGFKLNRFWTPAYWTWTLAFTLAIVVAALLIRVRLKVLWIHWQKKYPQLQLFRSGRVQTNSLPKSELVWAILSTSLAVLMLYLCFIFLIAFVRSGSTYMLFINYLFHYTPFVATGCLVYVSYVFIGGQLWWLTPTNALALFSDLLPEKIVPVEKVVTIVPPSALDKSIPIGSLYDVLYLQARFDLSSLRKDAVRMFDVPFYFSKKGKKQVVLIDGTRLEADHFLKELETSGLDKWFFRISSTCRVNMMHIRFPISPNATQLEFRKEVFQSLRLKMTAMEIGNLLQVTEWMRKEKKLKDFLDDVHNLRHKGWDQLIPLN</sequence>
<dbReference type="AlphaFoldDB" id="A0A7G5DZM9"/>
<reference evidence="2 3" key="1">
    <citation type="journal article" date="2020" name="G3 (Bethesda)">
        <title>CeMbio - The Caenorhabditis elegans Microbiome Resource.</title>
        <authorList>
            <person name="Dirksen P."/>
            <person name="Assie A."/>
            <person name="Zimmermann J."/>
            <person name="Zhang F."/>
            <person name="Tietje A.M."/>
            <person name="Marsh S.A."/>
            <person name="Felix M.A."/>
            <person name="Shapira M."/>
            <person name="Kaleta C."/>
            <person name="Schulenburg H."/>
            <person name="Samuel B."/>
        </authorList>
    </citation>
    <scope>NUCLEOTIDE SEQUENCE [LARGE SCALE GENOMIC DNA]</scope>
    <source>
        <strain evidence="2 3">BIGb0170</strain>
    </source>
</reference>
<accession>A0A7G5DZM9</accession>
<proteinExistence type="predicted"/>
<evidence type="ECO:0000313" key="2">
    <source>
        <dbReference type="EMBL" id="QMV67204.1"/>
    </source>
</evidence>
<dbReference type="Proteomes" id="UP000515450">
    <property type="component" value="Chromosome"/>
</dbReference>
<gene>
    <name evidence="2" type="ORF">HS960_05825</name>
</gene>
<protein>
    <submittedName>
        <fullName evidence="2">Uncharacterized protein</fullName>
    </submittedName>
</protein>
<dbReference type="EMBL" id="CP058555">
    <property type="protein sequence ID" value="QMV67204.1"/>
    <property type="molecule type" value="Genomic_DNA"/>
</dbReference>
<feature type="transmembrane region" description="Helical" evidence="1">
    <location>
        <begin position="143"/>
        <end position="164"/>
    </location>
</feature>
<feature type="transmembrane region" description="Helical" evidence="1">
    <location>
        <begin position="50"/>
        <end position="70"/>
    </location>
</feature>
<keyword evidence="3" id="KW-1185">Reference proteome</keyword>
<dbReference type="RefSeq" id="WP_182331760.1">
    <property type="nucleotide sequence ID" value="NZ_CP058555.1"/>
</dbReference>
<feature type="transmembrane region" description="Helical" evidence="1">
    <location>
        <begin position="20"/>
        <end position="38"/>
    </location>
</feature>
<organism evidence="2 3">
    <name type="scientific">Sphingobacterium paramultivorum</name>
    <dbReference type="NCBI Taxonomy" id="2886510"/>
    <lineage>
        <taxon>Bacteria</taxon>
        <taxon>Pseudomonadati</taxon>
        <taxon>Bacteroidota</taxon>
        <taxon>Sphingobacteriia</taxon>
        <taxon>Sphingobacteriales</taxon>
        <taxon>Sphingobacteriaceae</taxon>
        <taxon>Sphingobacterium</taxon>
    </lineage>
</organism>
<name>A0A7G5DZM9_9SPHI</name>
<evidence type="ECO:0000256" key="1">
    <source>
        <dbReference type="SAM" id="Phobius"/>
    </source>
</evidence>
<keyword evidence="1" id="KW-0472">Membrane</keyword>
<keyword evidence="1" id="KW-1133">Transmembrane helix</keyword>
<keyword evidence="1" id="KW-0812">Transmembrane</keyword>